<dbReference type="PROSITE" id="PS50893">
    <property type="entry name" value="ABC_TRANSPORTER_2"/>
    <property type="match status" value="1"/>
</dbReference>
<dbReference type="InterPro" id="IPR003593">
    <property type="entry name" value="AAA+_ATPase"/>
</dbReference>
<dbReference type="GO" id="GO:0005886">
    <property type="term" value="C:plasma membrane"/>
    <property type="evidence" value="ECO:0007669"/>
    <property type="project" value="UniProtKB-SubCell"/>
</dbReference>
<dbReference type="InterPro" id="IPR003439">
    <property type="entry name" value="ABC_transporter-like_ATP-bd"/>
</dbReference>
<keyword evidence="4 9" id="KW-0812">Transmembrane</keyword>
<dbReference type="CDD" id="cd07346">
    <property type="entry name" value="ABC_6TM_exporters"/>
    <property type="match status" value="1"/>
</dbReference>
<dbReference type="InterPro" id="IPR017871">
    <property type="entry name" value="ABC_transporter-like_CS"/>
</dbReference>
<feature type="transmembrane region" description="Helical" evidence="9">
    <location>
        <begin position="25"/>
        <end position="51"/>
    </location>
</feature>
<dbReference type="GO" id="GO:0005524">
    <property type="term" value="F:ATP binding"/>
    <property type="evidence" value="ECO:0007669"/>
    <property type="project" value="UniProtKB-KW"/>
</dbReference>
<dbReference type="InterPro" id="IPR039421">
    <property type="entry name" value="Type_1_exporter"/>
</dbReference>
<dbReference type="PANTHER" id="PTHR43394:SF1">
    <property type="entry name" value="ATP-BINDING CASSETTE SUB-FAMILY B MEMBER 10, MITOCHONDRIAL"/>
    <property type="match status" value="1"/>
</dbReference>
<keyword evidence="2" id="KW-0813">Transport</keyword>
<dbReference type="GO" id="GO:0015421">
    <property type="term" value="F:ABC-type oligopeptide transporter activity"/>
    <property type="evidence" value="ECO:0007669"/>
    <property type="project" value="TreeGrafter"/>
</dbReference>
<feature type="transmembrane region" description="Helical" evidence="9">
    <location>
        <begin position="143"/>
        <end position="160"/>
    </location>
</feature>
<organism evidence="12 13">
    <name type="scientific">Lysinibacillus sphaericus</name>
    <name type="common">Bacillus sphaericus</name>
    <dbReference type="NCBI Taxonomy" id="1421"/>
    <lineage>
        <taxon>Bacteria</taxon>
        <taxon>Bacillati</taxon>
        <taxon>Bacillota</taxon>
        <taxon>Bacilli</taxon>
        <taxon>Bacillales</taxon>
        <taxon>Bacillaceae</taxon>
        <taxon>Lysinibacillus</taxon>
    </lineage>
</organism>
<reference evidence="12 13" key="1">
    <citation type="submission" date="2018-03" db="EMBL/GenBank/DDBJ databases">
        <title>Aerobic endospore-forming bacteria genome sequencing and assembly.</title>
        <authorList>
            <person name="Cavalcante D.A."/>
            <person name="Driks A."/>
            <person name="Putonti C."/>
            <person name="De-Souza M.T."/>
        </authorList>
    </citation>
    <scope>NUCLEOTIDE SEQUENCE [LARGE SCALE GENOMIC DNA]</scope>
    <source>
        <strain evidence="12 13">SDF0037</strain>
    </source>
</reference>
<evidence type="ECO:0000313" key="12">
    <source>
        <dbReference type="EMBL" id="TQR37066.1"/>
    </source>
</evidence>
<dbReference type="GO" id="GO:0016887">
    <property type="term" value="F:ATP hydrolysis activity"/>
    <property type="evidence" value="ECO:0007669"/>
    <property type="project" value="InterPro"/>
</dbReference>
<evidence type="ECO:0000256" key="6">
    <source>
        <dbReference type="ARBA" id="ARBA00022840"/>
    </source>
</evidence>
<comment type="caution">
    <text evidence="12">The sequence shown here is derived from an EMBL/GenBank/DDBJ whole genome shotgun (WGS) entry which is preliminary data.</text>
</comment>
<evidence type="ECO:0000313" key="13">
    <source>
        <dbReference type="Proteomes" id="UP000317944"/>
    </source>
</evidence>
<protein>
    <submittedName>
        <fullName evidence="12">ABC transporter ATP-binding protein</fullName>
    </submittedName>
</protein>
<keyword evidence="5" id="KW-0547">Nucleotide-binding</keyword>
<feature type="transmembrane region" description="Helical" evidence="9">
    <location>
        <begin position="63"/>
        <end position="84"/>
    </location>
</feature>
<dbReference type="OrthoDB" id="9762778at2"/>
<evidence type="ECO:0000256" key="5">
    <source>
        <dbReference type="ARBA" id="ARBA00022741"/>
    </source>
</evidence>
<gene>
    <name evidence="12" type="ORF">C7Y47_05045</name>
</gene>
<dbReference type="InterPro" id="IPR011527">
    <property type="entry name" value="ABC1_TM_dom"/>
</dbReference>
<comment type="subcellular location">
    <subcellularLocation>
        <location evidence="1">Cell membrane</location>
        <topology evidence="1">Multi-pass membrane protein</topology>
    </subcellularLocation>
</comment>
<dbReference type="PANTHER" id="PTHR43394">
    <property type="entry name" value="ATP-DEPENDENT PERMEASE MDL1, MITOCHONDRIAL"/>
    <property type="match status" value="1"/>
</dbReference>
<evidence type="ECO:0000256" key="4">
    <source>
        <dbReference type="ARBA" id="ARBA00022692"/>
    </source>
</evidence>
<evidence type="ECO:0000256" key="9">
    <source>
        <dbReference type="SAM" id="Phobius"/>
    </source>
</evidence>
<evidence type="ECO:0000256" key="3">
    <source>
        <dbReference type="ARBA" id="ARBA00022475"/>
    </source>
</evidence>
<dbReference type="FunFam" id="3.40.50.300:FF:000221">
    <property type="entry name" value="Multidrug ABC transporter ATP-binding protein"/>
    <property type="match status" value="1"/>
</dbReference>
<dbReference type="Gene3D" id="1.20.1560.10">
    <property type="entry name" value="ABC transporter type 1, transmembrane domain"/>
    <property type="match status" value="1"/>
</dbReference>
<sequence length="583" mass="64943">MGKVVKQNKNPIFMLLSWAGKDKKYLYLSVLCSLISGLSTIVPYFIIYQIIEQVYHNNLTEALLIHNLLILAISIIVRFGLFAISGTLSHKGAYRTLFKVRCQVTEHMAQVSLGSLNERNTGEIKTLLNEEIEKLELFLAHHLPELVFYLSGPIAVFIYLCTVNVPLALISFIPLIVAVAVMAIMFRGTNQLMDRGARSIANLNAIIIEYIQGMRLIKAYNMSSSSFKKFTNAVDDEFNIWKKISLKMGPPYASFVIIIECGLLLMVPIGGMWFLNGSLTGSVFILFAFVGSLYLTELRPLQELGSNFAQVLNAVKKCVAFLETPVFGQGQAFPNNYNIELRNVNYSYDGQKEHLKNVNLSIAENEKIAIVGDSGSGKSTIVQLISRFNDVQQGEVLIGNQNVKDIDYEELLKNITTVFQKTFLTSGTVFENIVMGSNATLDEVRTAAKKAQIDDFIISLPDGYDTRVGSFGTRFSGGEKQRIAIARAILKDAPILILDEATSAADPENQAEIDQAIAELCVGKTVIIIAHRLGIIKHCDRVAIVNNQTLQACGTHQEMLEENPSYKKTWQDYSKAREITYEF</sequence>
<feature type="transmembrane region" description="Helical" evidence="9">
    <location>
        <begin position="252"/>
        <end position="273"/>
    </location>
</feature>
<dbReference type="PROSITE" id="PS50929">
    <property type="entry name" value="ABC_TM1F"/>
    <property type="match status" value="1"/>
</dbReference>
<evidence type="ECO:0000256" key="1">
    <source>
        <dbReference type="ARBA" id="ARBA00004651"/>
    </source>
</evidence>
<dbReference type="PROSITE" id="PS00211">
    <property type="entry name" value="ABC_TRANSPORTER_1"/>
    <property type="match status" value="1"/>
</dbReference>
<accession>A0A544UT92</accession>
<evidence type="ECO:0000256" key="7">
    <source>
        <dbReference type="ARBA" id="ARBA00022989"/>
    </source>
</evidence>
<dbReference type="SUPFAM" id="SSF90123">
    <property type="entry name" value="ABC transporter transmembrane region"/>
    <property type="match status" value="1"/>
</dbReference>
<keyword evidence="6 12" id="KW-0067">ATP-binding</keyword>
<dbReference type="Proteomes" id="UP000317944">
    <property type="component" value="Unassembled WGS sequence"/>
</dbReference>
<dbReference type="EMBL" id="SADV01000003">
    <property type="protein sequence ID" value="TQR37066.1"/>
    <property type="molecule type" value="Genomic_DNA"/>
</dbReference>
<proteinExistence type="predicted"/>
<feature type="domain" description="ABC transporter" evidence="10">
    <location>
        <begin position="339"/>
        <end position="572"/>
    </location>
</feature>
<keyword evidence="8 9" id="KW-0472">Membrane</keyword>
<dbReference type="SUPFAM" id="SSF52540">
    <property type="entry name" value="P-loop containing nucleoside triphosphate hydrolases"/>
    <property type="match status" value="1"/>
</dbReference>
<evidence type="ECO:0000259" key="10">
    <source>
        <dbReference type="PROSITE" id="PS50893"/>
    </source>
</evidence>
<feature type="domain" description="ABC transmembrane type-1" evidence="11">
    <location>
        <begin position="28"/>
        <end position="310"/>
    </location>
</feature>
<dbReference type="InterPro" id="IPR036640">
    <property type="entry name" value="ABC1_TM_sf"/>
</dbReference>
<name>A0A544UT92_LYSSH</name>
<feature type="transmembrane region" description="Helical" evidence="9">
    <location>
        <begin position="166"/>
        <end position="186"/>
    </location>
</feature>
<dbReference type="Gene3D" id="3.40.50.300">
    <property type="entry name" value="P-loop containing nucleotide triphosphate hydrolases"/>
    <property type="match status" value="1"/>
</dbReference>
<dbReference type="SMART" id="SM00382">
    <property type="entry name" value="AAA"/>
    <property type="match status" value="1"/>
</dbReference>
<evidence type="ECO:0000259" key="11">
    <source>
        <dbReference type="PROSITE" id="PS50929"/>
    </source>
</evidence>
<evidence type="ECO:0000256" key="8">
    <source>
        <dbReference type="ARBA" id="ARBA00023136"/>
    </source>
</evidence>
<dbReference type="AlphaFoldDB" id="A0A544UT92"/>
<evidence type="ECO:0000256" key="2">
    <source>
        <dbReference type="ARBA" id="ARBA00022448"/>
    </source>
</evidence>
<keyword evidence="7 9" id="KW-1133">Transmembrane helix</keyword>
<dbReference type="Pfam" id="PF00664">
    <property type="entry name" value="ABC_membrane"/>
    <property type="match status" value="1"/>
</dbReference>
<dbReference type="RefSeq" id="WP_142507761.1">
    <property type="nucleotide sequence ID" value="NZ_SADV01000003.1"/>
</dbReference>
<dbReference type="Pfam" id="PF00005">
    <property type="entry name" value="ABC_tran"/>
    <property type="match status" value="1"/>
</dbReference>
<dbReference type="InterPro" id="IPR027417">
    <property type="entry name" value="P-loop_NTPase"/>
</dbReference>
<keyword evidence="3" id="KW-1003">Cell membrane</keyword>